<reference evidence="2 3" key="1">
    <citation type="submission" date="2024-05" db="EMBL/GenBank/DDBJ databases">
        <title>Three bacterial strains, DH-69, EH-24, and ECK-19 isolated from coastal sediments.</title>
        <authorList>
            <person name="Ye Y.-Q."/>
            <person name="Du Z.-J."/>
        </authorList>
    </citation>
    <scope>NUCLEOTIDE SEQUENCE [LARGE SCALE GENOMIC DNA]</scope>
    <source>
        <strain evidence="2 3">ECK-19</strain>
    </source>
</reference>
<keyword evidence="1" id="KW-0472">Membrane</keyword>
<sequence length="544" mass="57694">MKTHQKPETAELPWRRDAPKARRVAMELYSWREPGWVFLAAMAGALIFAALAVFSPALLSLTPTVDLIAPIAEARAVMSGEAKLATHDAPFYLMLLIGADVFVDAPGRIHLVAKALSAVIIFYPLAFLSASRFPAIFAAVLTAAFAAYVAAPFAGVEELGLALFLVSALSFVSVSADESILRARIEGAIGGLCLYSMWLLNPAFALVGFALLSGCPFLTGRFGLWRYVSALSAFAVLALLFELISFGINGERAALASKAINLSTLLGGSESAIGLGGAAYAAILVVAASAVFGGHAHRKNWMAASAILLTGVIASRLTGANPMPVFGLAAGLACFSVASPFYDGLFKAHDRASVSVALTSAALALFWTFAIIIHALGQFSLQHQVTAKAPENIRAELALVQPGGAPIAKWVEEGRFSTPEAREFFALTPVDQSAMLLEAASRARELTAEGIDVAFLTGADTACVLAEARRCRADGNAAANAANVVFVPRLEMDPKTTAAKGRAEALLYTQFKMVERTALWEIWVRRDSQAPAKLFHISDVGMYR</sequence>
<feature type="transmembrane region" description="Helical" evidence="1">
    <location>
        <begin position="135"/>
        <end position="153"/>
    </location>
</feature>
<protein>
    <recommendedName>
        <fullName evidence="4">Glycosyltransferase RgtA/B/C/D-like domain-containing protein</fullName>
    </recommendedName>
</protein>
<evidence type="ECO:0008006" key="4">
    <source>
        <dbReference type="Google" id="ProtNLM"/>
    </source>
</evidence>
<feature type="transmembrane region" description="Helical" evidence="1">
    <location>
        <begin position="354"/>
        <end position="376"/>
    </location>
</feature>
<feature type="transmembrane region" description="Helical" evidence="1">
    <location>
        <begin position="109"/>
        <end position="128"/>
    </location>
</feature>
<keyword evidence="3" id="KW-1185">Reference proteome</keyword>
<feature type="transmembrane region" description="Helical" evidence="1">
    <location>
        <begin position="271"/>
        <end position="295"/>
    </location>
</feature>
<organism evidence="2 3">
    <name type="scientific">Hyphococcus lacteus</name>
    <dbReference type="NCBI Taxonomy" id="3143536"/>
    <lineage>
        <taxon>Bacteria</taxon>
        <taxon>Pseudomonadati</taxon>
        <taxon>Pseudomonadota</taxon>
        <taxon>Alphaproteobacteria</taxon>
        <taxon>Parvularculales</taxon>
        <taxon>Parvularculaceae</taxon>
        <taxon>Hyphococcus</taxon>
    </lineage>
</organism>
<evidence type="ECO:0000256" key="1">
    <source>
        <dbReference type="SAM" id="Phobius"/>
    </source>
</evidence>
<feature type="transmembrane region" description="Helical" evidence="1">
    <location>
        <begin position="36"/>
        <end position="59"/>
    </location>
</feature>
<feature type="transmembrane region" description="Helical" evidence="1">
    <location>
        <begin position="301"/>
        <end position="318"/>
    </location>
</feature>
<gene>
    <name evidence="2" type="ORF">ABFZ84_00910</name>
</gene>
<feature type="transmembrane region" description="Helical" evidence="1">
    <location>
        <begin position="325"/>
        <end position="342"/>
    </location>
</feature>
<keyword evidence="1" id="KW-1133">Transmembrane helix</keyword>
<proteinExistence type="predicted"/>
<dbReference type="EMBL" id="JBEHZE010000001">
    <property type="protein sequence ID" value="MEX6632096.1"/>
    <property type="molecule type" value="Genomic_DNA"/>
</dbReference>
<accession>A0ABV3YZY8</accession>
<evidence type="ECO:0000313" key="2">
    <source>
        <dbReference type="EMBL" id="MEX6632096.1"/>
    </source>
</evidence>
<comment type="caution">
    <text evidence="2">The sequence shown here is derived from an EMBL/GenBank/DDBJ whole genome shotgun (WGS) entry which is preliminary data.</text>
</comment>
<dbReference type="Proteomes" id="UP001560685">
    <property type="component" value="Unassembled WGS sequence"/>
</dbReference>
<feature type="transmembrane region" description="Helical" evidence="1">
    <location>
        <begin position="224"/>
        <end position="250"/>
    </location>
</feature>
<evidence type="ECO:0000313" key="3">
    <source>
        <dbReference type="Proteomes" id="UP001560685"/>
    </source>
</evidence>
<dbReference type="RefSeq" id="WP_369311835.1">
    <property type="nucleotide sequence ID" value="NZ_JBEHZE010000001.1"/>
</dbReference>
<feature type="transmembrane region" description="Helical" evidence="1">
    <location>
        <begin position="188"/>
        <end position="212"/>
    </location>
</feature>
<name>A0ABV3YZY8_9PROT</name>
<keyword evidence="1" id="KW-0812">Transmembrane</keyword>